<dbReference type="Proteomes" id="UP001595872">
    <property type="component" value="Unassembled WGS sequence"/>
</dbReference>
<dbReference type="EMBL" id="JBHSIT010000001">
    <property type="protein sequence ID" value="MFC4906305.1"/>
    <property type="molecule type" value="Genomic_DNA"/>
</dbReference>
<evidence type="ECO:0000256" key="1">
    <source>
        <dbReference type="SAM" id="MobiDB-lite"/>
    </source>
</evidence>
<organism evidence="2 3">
    <name type="scientific">Actinomadura gamaensis</name>
    <dbReference type="NCBI Taxonomy" id="1763541"/>
    <lineage>
        <taxon>Bacteria</taxon>
        <taxon>Bacillati</taxon>
        <taxon>Actinomycetota</taxon>
        <taxon>Actinomycetes</taxon>
        <taxon>Streptosporangiales</taxon>
        <taxon>Thermomonosporaceae</taxon>
        <taxon>Actinomadura</taxon>
    </lineage>
</organism>
<name>A0ABV9TQC4_9ACTN</name>
<keyword evidence="3" id="KW-1185">Reference proteome</keyword>
<evidence type="ECO:0000313" key="2">
    <source>
        <dbReference type="EMBL" id="MFC4906305.1"/>
    </source>
</evidence>
<dbReference type="RefSeq" id="WP_378252015.1">
    <property type="nucleotide sequence ID" value="NZ_JBHSIT010000001.1"/>
</dbReference>
<feature type="region of interest" description="Disordered" evidence="1">
    <location>
        <begin position="287"/>
        <end position="348"/>
    </location>
</feature>
<gene>
    <name evidence="2" type="ORF">ACFPCY_03160</name>
</gene>
<feature type="compositionally biased region" description="Low complexity" evidence="1">
    <location>
        <begin position="297"/>
        <end position="306"/>
    </location>
</feature>
<protein>
    <submittedName>
        <fullName evidence="2">Uncharacterized protein</fullName>
    </submittedName>
</protein>
<sequence>MTTLILVVLCVVVGAMELWAGRQSREQARAFARRVDELNDQVTKQNSVLVTVGEQLTAELSRVKRDVLPALDSRLRDNSGQVEELARLVHQADSYLRSQSGRLQELEQQRVTLAALRRKLGEMETSVRAVAAGSGAAVAGRVDEAISRLAEVERGGAEMLELQRALTRTLEDVEDVVAELLQYTEGELDSAVSSALAGRPRVGGDGLSVTATGRLWSRDEQLQDILGEMYEACLRANGLQVRFRTVEDADGAGPGVPEHRRYFLGGRRMEELAGAFTALLISTGADLPPGGSGAPAGGLSRDPGPSRGRGPGSGRGPGAGSGLGSGRGPGAGSGLGSGRGPGHVVPAGRAPEDEAALKSLLRVLYESEGAVAQIGPLLAVRTREELVAAVLDPAQSLELENDEVFWDPATAIVRMRRLPAHQLWELTAWGASA</sequence>
<accession>A0ABV9TQC4</accession>
<feature type="compositionally biased region" description="Gly residues" evidence="1">
    <location>
        <begin position="307"/>
        <end position="341"/>
    </location>
</feature>
<proteinExistence type="predicted"/>
<reference evidence="3" key="1">
    <citation type="journal article" date="2019" name="Int. J. Syst. Evol. Microbiol.">
        <title>The Global Catalogue of Microorganisms (GCM) 10K type strain sequencing project: providing services to taxonomists for standard genome sequencing and annotation.</title>
        <authorList>
            <consortium name="The Broad Institute Genomics Platform"/>
            <consortium name="The Broad Institute Genome Sequencing Center for Infectious Disease"/>
            <person name="Wu L."/>
            <person name="Ma J."/>
        </authorList>
    </citation>
    <scope>NUCLEOTIDE SEQUENCE [LARGE SCALE GENOMIC DNA]</scope>
    <source>
        <strain evidence="3">KLKA75</strain>
    </source>
</reference>
<evidence type="ECO:0000313" key="3">
    <source>
        <dbReference type="Proteomes" id="UP001595872"/>
    </source>
</evidence>
<comment type="caution">
    <text evidence="2">The sequence shown here is derived from an EMBL/GenBank/DDBJ whole genome shotgun (WGS) entry which is preliminary data.</text>
</comment>